<proteinExistence type="predicted"/>
<evidence type="ECO:0000256" key="5">
    <source>
        <dbReference type="ARBA" id="ARBA00022777"/>
    </source>
</evidence>
<evidence type="ECO:0000256" key="3">
    <source>
        <dbReference type="ARBA" id="ARBA00022679"/>
    </source>
</evidence>
<evidence type="ECO:0000313" key="11">
    <source>
        <dbReference type="EMBL" id="KAI2668569.1"/>
    </source>
</evidence>
<feature type="compositionally biased region" description="Polar residues" evidence="9">
    <location>
        <begin position="514"/>
        <end position="523"/>
    </location>
</feature>
<evidence type="ECO:0000256" key="4">
    <source>
        <dbReference type="ARBA" id="ARBA00022741"/>
    </source>
</evidence>
<keyword evidence="5 11" id="KW-0418">Kinase</keyword>
<dbReference type="SMART" id="SM01331">
    <property type="entry name" value="DUF3635"/>
    <property type="match status" value="1"/>
</dbReference>
<evidence type="ECO:0000256" key="7">
    <source>
        <dbReference type="ARBA" id="ARBA00047899"/>
    </source>
</evidence>
<evidence type="ECO:0000313" key="12">
    <source>
        <dbReference type="Proteomes" id="UP000830375"/>
    </source>
</evidence>
<evidence type="ECO:0000256" key="6">
    <source>
        <dbReference type="ARBA" id="ARBA00022840"/>
    </source>
</evidence>
<dbReference type="Proteomes" id="UP000830375">
    <property type="component" value="Unassembled WGS sequence"/>
</dbReference>
<keyword evidence="3" id="KW-0808">Transferase</keyword>
<feature type="region of interest" description="Disordered" evidence="9">
    <location>
        <begin position="488"/>
        <end position="523"/>
    </location>
</feature>
<keyword evidence="12" id="KW-1185">Reference proteome</keyword>
<dbReference type="Gene3D" id="1.10.510.10">
    <property type="entry name" value="Transferase(Phosphotransferase) domain 1"/>
    <property type="match status" value="1"/>
</dbReference>
<dbReference type="InterPro" id="IPR024604">
    <property type="entry name" value="GSG2_C"/>
</dbReference>
<dbReference type="SUPFAM" id="SSF56112">
    <property type="entry name" value="Protein kinase-like (PK-like)"/>
    <property type="match status" value="1"/>
</dbReference>
<dbReference type="GO" id="GO:0016301">
    <property type="term" value="F:kinase activity"/>
    <property type="evidence" value="ECO:0007669"/>
    <property type="project" value="UniProtKB-KW"/>
</dbReference>
<feature type="compositionally biased region" description="Basic residues" evidence="9">
    <location>
        <begin position="215"/>
        <end position="224"/>
    </location>
</feature>
<dbReference type="PANTHER" id="PTHR24419:SF18">
    <property type="entry name" value="SERINE_THREONINE-PROTEIN KINASE HASPIN"/>
    <property type="match status" value="1"/>
</dbReference>
<keyword evidence="2" id="KW-0723">Serine/threonine-protein kinase</keyword>
<dbReference type="EMBL" id="JACTAM010000001">
    <property type="protein sequence ID" value="KAI2668569.1"/>
    <property type="molecule type" value="Genomic_DNA"/>
</dbReference>
<keyword evidence="4" id="KW-0547">Nucleotide-binding</keyword>
<dbReference type="Pfam" id="PF12330">
    <property type="entry name" value="Haspin_kinase"/>
    <property type="match status" value="1"/>
</dbReference>
<dbReference type="InterPro" id="IPR011009">
    <property type="entry name" value="Kinase-like_dom_sf"/>
</dbReference>
<feature type="region of interest" description="Disordered" evidence="9">
    <location>
        <begin position="538"/>
        <end position="572"/>
    </location>
</feature>
<reference evidence="11 12" key="1">
    <citation type="submission" date="2022-01" db="EMBL/GenBank/DDBJ databases">
        <title>A high-quality chromosome-level genome assembly of rohu carp, Labeo rohita.</title>
        <authorList>
            <person name="Arick M.A. II"/>
            <person name="Hsu C.-Y."/>
            <person name="Magbanua Z."/>
            <person name="Pechanova O."/>
            <person name="Grover C."/>
            <person name="Miller E."/>
            <person name="Thrash A."/>
            <person name="Ezzel L."/>
            <person name="Alam S."/>
            <person name="Benzie J."/>
            <person name="Hamilton M."/>
            <person name="Karsi A."/>
            <person name="Lawrence M.L."/>
            <person name="Peterson D.G."/>
        </authorList>
    </citation>
    <scope>NUCLEOTIDE SEQUENCE [LARGE SCALE GENOMIC DNA]</scope>
    <source>
        <strain evidence="12">BAU-BD-2019</strain>
        <tissue evidence="11">Blood</tissue>
    </source>
</reference>
<dbReference type="PANTHER" id="PTHR24419">
    <property type="entry name" value="INTERLEUKIN-1 RECEPTOR-ASSOCIATED KINASE"/>
    <property type="match status" value="1"/>
</dbReference>
<organism evidence="11 12">
    <name type="scientific">Labeo rohita</name>
    <name type="common">Indian major carp</name>
    <name type="synonym">Cyprinus rohita</name>
    <dbReference type="NCBI Taxonomy" id="84645"/>
    <lineage>
        <taxon>Eukaryota</taxon>
        <taxon>Metazoa</taxon>
        <taxon>Chordata</taxon>
        <taxon>Craniata</taxon>
        <taxon>Vertebrata</taxon>
        <taxon>Euteleostomi</taxon>
        <taxon>Actinopterygii</taxon>
        <taxon>Neopterygii</taxon>
        <taxon>Teleostei</taxon>
        <taxon>Ostariophysi</taxon>
        <taxon>Cypriniformes</taxon>
        <taxon>Cyprinidae</taxon>
        <taxon>Labeoninae</taxon>
        <taxon>Labeonini</taxon>
        <taxon>Labeo</taxon>
    </lineage>
</organism>
<dbReference type="EC" id="2.7.11.1" evidence="1"/>
<sequence>MNARGKNGPVFIKTYSKRMRKVEPWFSPDLKKAAFSFSSTPSSDQSMPETTQPKKRKVRETASRPTKCKGMTAIKENESDEENYAPSSSLRRKTNAKPSVRTTAGRKVAKRKKQSIIFSSSENEDDSFKMKNEVHPKTSADECAGAKKVLDPPHLSKFVTHRKRPLPPVQNKRISVVLHRTLDSSDDFLPSLSKNKRVASRRPLYMHNRDSNNHAVHKNRKRSQNRVALAEVSFNESDDQQLPSKRPLLSSTPSVVCRQLQMLPEPSISEISSLSFDELHQPTENNNSLHSLKNVHTAQEKISLCSGERVVEQIEREEEAVLEEQAVEQRKEGCAEAKSAQASTGFQCLSPEARLKSLTDELKERCRTVDVAVTLKKTDVSDHLLVQSCSREREEKIASVYLKSSVAATSQNSQSYITVSSSRSSLSQPSIYISSSSSLSTSPFSGAVCSNQSLIERLKAKCLLSSLAVSIQRLDLGAYLSAHQGATKAPCTESPYTCHRENATSPPFKETGNAVLNSPANNRTSNNAEAVVQHLSASFLPPPVSPPASAAHSKTRPPAVPKERTGAGTGTARKVCVSGLNVSRWSKRGTGEFNEKRKKKEVRKKAVSGDYSSCSSMLSAGADTYAGESTCGWLQGTSGIGLAVTPLRMEQMNLSSILANFTPDTLTTHSWGRLKAALSLHKKKTAFPTPRRLIQSHLRSPGSGFPADNSVDLFASPFCTPSRITPSRMLRSTMNTPMIIPVEGSQQVNGEHQKTFGEILHEIIISKELSSLNTKEINKTDGFIGLNNLHCVRGRYPDDLLKAWDKFDRQKGSENDRPDFFDDEQLFLILEFEFGGSDLENMNGKLSSMVQAKSVLHQVTAALAVAEQALCFEHRDLHWGNILVKNIKHKHNEFILNGSVHSVETRGVHVNIIDYSLSRLEIDGLTVSCDISNDEEFNCWSSYNPHSNVLWLHYLADKLLSMNYKTKAQTNQQRTMKSALKSFQSDILNYPSATEALMNCKLFQ</sequence>
<evidence type="ECO:0000256" key="9">
    <source>
        <dbReference type="SAM" id="MobiDB-lite"/>
    </source>
</evidence>
<comment type="catalytic activity">
    <reaction evidence="7">
        <text>L-threonyl-[protein] + ATP = O-phospho-L-threonyl-[protein] + ADP + H(+)</text>
        <dbReference type="Rhea" id="RHEA:46608"/>
        <dbReference type="Rhea" id="RHEA-COMP:11060"/>
        <dbReference type="Rhea" id="RHEA-COMP:11605"/>
        <dbReference type="ChEBI" id="CHEBI:15378"/>
        <dbReference type="ChEBI" id="CHEBI:30013"/>
        <dbReference type="ChEBI" id="CHEBI:30616"/>
        <dbReference type="ChEBI" id="CHEBI:61977"/>
        <dbReference type="ChEBI" id="CHEBI:456216"/>
        <dbReference type="EC" id="2.7.11.1"/>
    </reaction>
</comment>
<evidence type="ECO:0000256" key="2">
    <source>
        <dbReference type="ARBA" id="ARBA00022527"/>
    </source>
</evidence>
<keyword evidence="6" id="KW-0067">ATP-binding</keyword>
<protein>
    <recommendedName>
        <fullName evidence="1">non-specific serine/threonine protein kinase</fullName>
        <ecNumber evidence="1">2.7.11.1</ecNumber>
    </recommendedName>
</protein>
<evidence type="ECO:0000259" key="10">
    <source>
        <dbReference type="SMART" id="SM01331"/>
    </source>
</evidence>
<feature type="region of interest" description="Disordered" evidence="9">
    <location>
        <begin position="188"/>
        <end position="224"/>
    </location>
</feature>
<comment type="caution">
    <text evidence="11">The sequence shown here is derived from an EMBL/GenBank/DDBJ whole genome shotgun (WGS) entry which is preliminary data.</text>
</comment>
<evidence type="ECO:0000256" key="1">
    <source>
        <dbReference type="ARBA" id="ARBA00012513"/>
    </source>
</evidence>
<accession>A0ABQ8N0D7</accession>
<feature type="compositionally biased region" description="Low complexity" evidence="9">
    <location>
        <begin position="36"/>
        <end position="46"/>
    </location>
</feature>
<comment type="catalytic activity">
    <reaction evidence="8">
        <text>L-seryl-[protein] + ATP = O-phospho-L-seryl-[protein] + ADP + H(+)</text>
        <dbReference type="Rhea" id="RHEA:17989"/>
        <dbReference type="Rhea" id="RHEA-COMP:9863"/>
        <dbReference type="Rhea" id="RHEA-COMP:11604"/>
        <dbReference type="ChEBI" id="CHEBI:15378"/>
        <dbReference type="ChEBI" id="CHEBI:29999"/>
        <dbReference type="ChEBI" id="CHEBI:30616"/>
        <dbReference type="ChEBI" id="CHEBI:83421"/>
        <dbReference type="ChEBI" id="CHEBI:456216"/>
        <dbReference type="EC" id="2.7.11.1"/>
    </reaction>
</comment>
<evidence type="ECO:0000256" key="8">
    <source>
        <dbReference type="ARBA" id="ARBA00048679"/>
    </source>
</evidence>
<feature type="region of interest" description="Disordered" evidence="9">
    <location>
        <begin position="36"/>
        <end position="113"/>
    </location>
</feature>
<gene>
    <name evidence="11" type="ORF">H4Q32_005314</name>
</gene>
<name>A0ABQ8N0D7_LABRO</name>
<feature type="domain" description="Serine/threonine-protein kinase haspin C-terminal" evidence="10">
    <location>
        <begin position="893"/>
        <end position="1003"/>
    </location>
</feature>
<dbReference type="Gene3D" id="3.30.200.20">
    <property type="entry name" value="Phosphorylase Kinase, domain 1"/>
    <property type="match status" value="1"/>
</dbReference>